<dbReference type="InterPro" id="IPR001471">
    <property type="entry name" value="AP2/ERF_dom"/>
</dbReference>
<dbReference type="PRINTS" id="PR00367">
    <property type="entry name" value="ETHRSPELEMNT"/>
</dbReference>
<dbReference type="Pfam" id="PF00847">
    <property type="entry name" value="AP2"/>
    <property type="match status" value="1"/>
</dbReference>
<evidence type="ECO:0000256" key="4">
    <source>
        <dbReference type="ARBA" id="ARBA00023125"/>
    </source>
</evidence>
<keyword evidence="6" id="KW-0804">Transcription</keyword>
<evidence type="ECO:0000256" key="2">
    <source>
        <dbReference type="ARBA" id="ARBA00023015"/>
    </source>
</evidence>
<name>A0A6J1E8A4_CUCMO</name>
<dbReference type="GO" id="GO:0000976">
    <property type="term" value="F:transcription cis-regulatory region binding"/>
    <property type="evidence" value="ECO:0007669"/>
    <property type="project" value="TreeGrafter"/>
</dbReference>
<dbReference type="GeneID" id="111430785"/>
<dbReference type="PANTHER" id="PTHR31241:SF62">
    <property type="entry name" value="DEHYDRATION-RESPONSIVE ELEMENT-BINDING PROTEIN 2D"/>
    <property type="match status" value="1"/>
</dbReference>
<dbReference type="InterPro" id="IPR036955">
    <property type="entry name" value="AP2/ERF_dom_sf"/>
</dbReference>
<feature type="compositionally biased region" description="Basic residues" evidence="9">
    <location>
        <begin position="16"/>
        <end position="25"/>
    </location>
</feature>
<dbReference type="GO" id="GO:0003700">
    <property type="term" value="F:DNA-binding transcription factor activity"/>
    <property type="evidence" value="ECO:0007669"/>
    <property type="project" value="InterPro"/>
</dbReference>
<dbReference type="InterPro" id="IPR016177">
    <property type="entry name" value="DNA-bd_dom_sf"/>
</dbReference>
<comment type="similarity">
    <text evidence="8">Belongs to the AP2/ERF transcription factor family. ERF subfamily.</text>
</comment>
<evidence type="ECO:0000313" key="12">
    <source>
        <dbReference type="RefSeq" id="XP_022922963.1"/>
    </source>
</evidence>
<comment type="subcellular location">
    <subcellularLocation>
        <location evidence="1">Nucleus</location>
    </subcellularLocation>
</comment>
<dbReference type="CDD" id="cd00018">
    <property type="entry name" value="AP2"/>
    <property type="match status" value="1"/>
</dbReference>
<keyword evidence="4" id="KW-0238">DNA-binding</keyword>
<dbReference type="Proteomes" id="UP000504609">
    <property type="component" value="Unplaced"/>
</dbReference>
<feature type="compositionally biased region" description="Low complexity" evidence="9">
    <location>
        <begin position="149"/>
        <end position="164"/>
    </location>
</feature>
<keyword evidence="3" id="KW-0346">Stress response</keyword>
<reference evidence="12" key="1">
    <citation type="submission" date="2025-08" db="UniProtKB">
        <authorList>
            <consortium name="RefSeq"/>
        </authorList>
    </citation>
    <scope>IDENTIFICATION</scope>
    <source>
        <tissue evidence="12">Young leaves</tissue>
    </source>
</reference>
<dbReference type="RefSeq" id="XP_022922963.1">
    <property type="nucleotide sequence ID" value="XM_023067195.1"/>
</dbReference>
<evidence type="ECO:0000256" key="6">
    <source>
        <dbReference type="ARBA" id="ARBA00023163"/>
    </source>
</evidence>
<protein>
    <submittedName>
        <fullName evidence="12">Dehydration-responsive element-binding protein 2C-like isoform X1</fullName>
    </submittedName>
</protein>
<dbReference type="KEGG" id="cmos:111430785"/>
<feature type="region of interest" description="Disordered" evidence="9">
    <location>
        <begin position="148"/>
        <end position="167"/>
    </location>
</feature>
<dbReference type="GO" id="GO:0045893">
    <property type="term" value="P:positive regulation of DNA-templated transcription"/>
    <property type="evidence" value="ECO:0007669"/>
    <property type="project" value="TreeGrafter"/>
</dbReference>
<dbReference type="PROSITE" id="PS51032">
    <property type="entry name" value="AP2_ERF"/>
    <property type="match status" value="1"/>
</dbReference>
<proteinExistence type="inferred from homology"/>
<keyword evidence="11" id="KW-1185">Reference proteome</keyword>
<dbReference type="AlphaFoldDB" id="A0A6J1E8A4"/>
<evidence type="ECO:0000256" key="1">
    <source>
        <dbReference type="ARBA" id="ARBA00004123"/>
    </source>
</evidence>
<dbReference type="SUPFAM" id="SSF54171">
    <property type="entry name" value="DNA-binding domain"/>
    <property type="match status" value="1"/>
</dbReference>
<feature type="region of interest" description="Disordered" evidence="9">
    <location>
        <begin position="1"/>
        <end position="32"/>
    </location>
</feature>
<keyword evidence="7" id="KW-0539">Nucleus</keyword>
<evidence type="ECO:0000256" key="9">
    <source>
        <dbReference type="SAM" id="MobiDB-lite"/>
    </source>
</evidence>
<keyword evidence="5" id="KW-0010">Activator</keyword>
<evidence type="ECO:0000313" key="11">
    <source>
        <dbReference type="Proteomes" id="UP000504609"/>
    </source>
</evidence>
<feature type="domain" description="AP2/ERF" evidence="10">
    <location>
        <begin position="81"/>
        <end position="138"/>
    </location>
</feature>
<evidence type="ECO:0000256" key="5">
    <source>
        <dbReference type="ARBA" id="ARBA00023159"/>
    </source>
</evidence>
<evidence type="ECO:0000256" key="7">
    <source>
        <dbReference type="ARBA" id="ARBA00023242"/>
    </source>
</evidence>
<dbReference type="GO" id="GO:0006950">
    <property type="term" value="P:response to stress"/>
    <property type="evidence" value="ECO:0007669"/>
    <property type="project" value="TreeGrafter"/>
</dbReference>
<gene>
    <name evidence="12" type="primary">LOC111430785</name>
</gene>
<evidence type="ECO:0000256" key="3">
    <source>
        <dbReference type="ARBA" id="ARBA00023016"/>
    </source>
</evidence>
<keyword evidence="2" id="KW-0805">Transcription regulation</keyword>
<dbReference type="PANTHER" id="PTHR31241">
    <property type="entry name" value="DEHYDRATION-RESPONSIVE ELEMENT-BINDING PROTEIN 2C"/>
    <property type="match status" value="1"/>
</dbReference>
<dbReference type="Gene3D" id="3.30.730.10">
    <property type="entry name" value="AP2/ERF domain"/>
    <property type="match status" value="1"/>
</dbReference>
<evidence type="ECO:0000259" key="10">
    <source>
        <dbReference type="PROSITE" id="PS51032"/>
    </source>
</evidence>
<sequence length="412" mass="46028">MSLGDRYSDAISLPTKRIRKRKSRSRRDPSTVAETLAKWKAYNECVNSCDDGSKPIRKAPAKGSKKGCMKGKGGPMNSNCKYRGVRQRTWGKWVAEIREPDRGSRLWLGTFSNAIEAALAYDEAARTMYGQTARLNLPNITNTRLLAGSASDSSTTTSTTTTSSNQSDVCVSEELTMTPQPVPPDVKIEGEPRTGFPVDHVATSAIDAKFCDQGNDQAALLGIEFPSMDHFPNFQMDEMFELRTSDIAIPVSLEKKFQMDEMFELRTSDIAIPVSLEKKVKHESVDGDDEYPDRSSDPFDIQDVLQDFQIDEMFDVEELLSIINSDSMHDQSFLQGNVYDSNNMVPPQPSSSSNQFRYPDEKLLGSLQHMEQPPADVNHGFDFLNEGREEDLNAATDDFARYLNYEMGGLGF</sequence>
<evidence type="ECO:0000256" key="8">
    <source>
        <dbReference type="ARBA" id="ARBA00024343"/>
    </source>
</evidence>
<dbReference type="FunFam" id="3.30.730.10:FF:000001">
    <property type="entry name" value="Ethylene-responsive transcription factor 2"/>
    <property type="match status" value="1"/>
</dbReference>
<dbReference type="SMART" id="SM00380">
    <property type="entry name" value="AP2"/>
    <property type="match status" value="1"/>
</dbReference>
<dbReference type="GO" id="GO:0005634">
    <property type="term" value="C:nucleus"/>
    <property type="evidence" value="ECO:0007669"/>
    <property type="project" value="UniProtKB-SubCell"/>
</dbReference>
<accession>A0A6J1E8A4</accession>
<organism evidence="11 12">
    <name type="scientific">Cucurbita moschata</name>
    <name type="common">Winter crookneck squash</name>
    <name type="synonym">Cucurbita pepo var. moschata</name>
    <dbReference type="NCBI Taxonomy" id="3662"/>
    <lineage>
        <taxon>Eukaryota</taxon>
        <taxon>Viridiplantae</taxon>
        <taxon>Streptophyta</taxon>
        <taxon>Embryophyta</taxon>
        <taxon>Tracheophyta</taxon>
        <taxon>Spermatophyta</taxon>
        <taxon>Magnoliopsida</taxon>
        <taxon>eudicotyledons</taxon>
        <taxon>Gunneridae</taxon>
        <taxon>Pentapetalae</taxon>
        <taxon>rosids</taxon>
        <taxon>fabids</taxon>
        <taxon>Cucurbitales</taxon>
        <taxon>Cucurbitaceae</taxon>
        <taxon>Cucurbiteae</taxon>
        <taxon>Cucurbita</taxon>
    </lineage>
</organism>